<dbReference type="InterPro" id="IPR045087">
    <property type="entry name" value="Cu-oxidase_fam"/>
</dbReference>
<dbReference type="PROSITE" id="PS00080">
    <property type="entry name" value="MULTICOPPER_OXIDASE2"/>
    <property type="match status" value="1"/>
</dbReference>
<dbReference type="GO" id="GO:0016491">
    <property type="term" value="F:oxidoreductase activity"/>
    <property type="evidence" value="ECO:0007669"/>
    <property type="project" value="UniProtKB-KW"/>
</dbReference>
<keyword evidence="6" id="KW-1185">Reference proteome</keyword>
<evidence type="ECO:0000259" key="4">
    <source>
        <dbReference type="Pfam" id="PF07732"/>
    </source>
</evidence>
<comment type="caution">
    <text evidence="5">The sequence shown here is derived from an EMBL/GenBank/DDBJ whole genome shotgun (WGS) entry which is preliminary data.</text>
</comment>
<dbReference type="Proteomes" id="UP000549457">
    <property type="component" value="Unassembled WGS sequence"/>
</dbReference>
<proteinExistence type="predicted"/>
<protein>
    <submittedName>
        <fullName evidence="5">FtsP/CotA-like multicopper oxidase with cupredoxin domain</fullName>
    </submittedName>
</protein>
<dbReference type="InterPro" id="IPR011706">
    <property type="entry name" value="Cu-oxidase_C"/>
</dbReference>
<dbReference type="Pfam" id="PF07732">
    <property type="entry name" value="Cu-oxidase_3"/>
    <property type="match status" value="1"/>
</dbReference>
<dbReference type="InterPro" id="IPR008972">
    <property type="entry name" value="Cupredoxin"/>
</dbReference>
<dbReference type="EMBL" id="JACHFM010000003">
    <property type="protein sequence ID" value="MBB5223111.1"/>
    <property type="molecule type" value="Genomic_DNA"/>
</dbReference>
<reference evidence="5 6" key="1">
    <citation type="submission" date="2020-08" db="EMBL/GenBank/DDBJ databases">
        <title>Genomic Encyclopedia of Type Strains, Phase IV (KMG-IV): sequencing the most valuable type-strain genomes for metagenomic binning, comparative biology and taxonomic classification.</title>
        <authorList>
            <person name="Goeker M."/>
        </authorList>
    </citation>
    <scope>NUCLEOTIDE SEQUENCE [LARGE SCALE GENOMIC DNA]</scope>
    <source>
        <strain evidence="5 6">DSM 101730</strain>
    </source>
</reference>
<evidence type="ECO:0000256" key="1">
    <source>
        <dbReference type="ARBA" id="ARBA00022723"/>
    </source>
</evidence>
<evidence type="ECO:0000259" key="3">
    <source>
        <dbReference type="Pfam" id="PF07731"/>
    </source>
</evidence>
<dbReference type="InterPro" id="IPR033138">
    <property type="entry name" value="Cu_oxidase_CS"/>
</dbReference>
<feature type="domain" description="Plastocyanin-like" evidence="3">
    <location>
        <begin position="531"/>
        <end position="646"/>
    </location>
</feature>
<evidence type="ECO:0000313" key="6">
    <source>
        <dbReference type="Proteomes" id="UP000549457"/>
    </source>
</evidence>
<dbReference type="Pfam" id="PF07731">
    <property type="entry name" value="Cu-oxidase_2"/>
    <property type="match status" value="1"/>
</dbReference>
<dbReference type="PROSITE" id="PS00079">
    <property type="entry name" value="MULTICOPPER_OXIDASE1"/>
    <property type="match status" value="1"/>
</dbReference>
<evidence type="ECO:0000256" key="2">
    <source>
        <dbReference type="ARBA" id="ARBA00023002"/>
    </source>
</evidence>
<dbReference type="CDD" id="cd13900">
    <property type="entry name" value="CuRO_3_Tth-MCO_like"/>
    <property type="match status" value="1"/>
</dbReference>
<dbReference type="InterPro" id="IPR011707">
    <property type="entry name" value="Cu-oxidase-like_N"/>
</dbReference>
<evidence type="ECO:0000313" key="5">
    <source>
        <dbReference type="EMBL" id="MBB5223111.1"/>
    </source>
</evidence>
<sequence length="660" mass="70592">MAASPALAQVDARIVDNPPEATLRTAPEEPTVALPHAGFDATRKPAPTERGVGAEVFYDLAIRYQDGTIFNPSTGTDDPVRLRSYVGAATGGSPQFAAPTVRILPGETFRLTLRNELPADDPTCPGAGGVNVPHCFNRTNMHTHGLHISPTGNSDNVLVSVSPGVSFQYEYNIPPDHPAGTFWYHSHLHGSTALQVSSGMAGALIIEGGRIPALAPDGGYVTGDVDVVLRKPGGEPFRDRVMLFQQIAYACRDGAGAIKAATTGAWYCDAGDVGEVEGYDQLTPTSWSASGRFTSINGEVMPTLARAVAGEVERWRLIHGGVRDSIKLRFRKMEPAGKTVVAARLATADARQAFVDQRCTGAPLPALGLAADGLTRGALDERSDTILQPGYREDLLVRFPEPGVYCVINGELQTDQAVNNEPHGRELLGYVRVDEGTAPPSAGDSILGALIASAEANLPDDVGARVVADLQDGMRLAAFARHPDVAAEEVTGRQTLGFRIFNGSLPPAPPAFRFEIGELGRDLAGNLALMNSAPYDPVRMDRTLVLGAVDEWTMTSFAANHPFHIHVNPFQIIEVLDPTGTDVSGPGNPNVSQYANLKGVWKDTLMVEQGHVIKVRTRYERYIGDFVLHCHILDHEDQGMMQNVRIAIPDGTGGAAVAHH</sequence>
<dbReference type="PANTHER" id="PTHR11709:SF518">
    <property type="entry name" value="MULTICOPPER OXIDASE"/>
    <property type="match status" value="1"/>
</dbReference>
<dbReference type="CDD" id="cd13853">
    <property type="entry name" value="CuRO_1_Tth-MCO_like"/>
    <property type="match status" value="1"/>
</dbReference>
<accession>A0A840SVD2</accession>
<keyword evidence="2" id="KW-0560">Oxidoreductase</keyword>
<dbReference type="PANTHER" id="PTHR11709">
    <property type="entry name" value="MULTI-COPPER OXIDASE"/>
    <property type="match status" value="1"/>
</dbReference>
<keyword evidence="1" id="KW-0479">Metal-binding</keyword>
<dbReference type="SUPFAM" id="SSF49503">
    <property type="entry name" value="Cupredoxins"/>
    <property type="match status" value="3"/>
</dbReference>
<dbReference type="GO" id="GO:0005507">
    <property type="term" value="F:copper ion binding"/>
    <property type="evidence" value="ECO:0007669"/>
    <property type="project" value="InterPro"/>
</dbReference>
<organism evidence="5 6">
    <name type="scientific">Amaricoccus macauensis</name>
    <dbReference type="NCBI Taxonomy" id="57001"/>
    <lineage>
        <taxon>Bacteria</taxon>
        <taxon>Pseudomonadati</taxon>
        <taxon>Pseudomonadota</taxon>
        <taxon>Alphaproteobacteria</taxon>
        <taxon>Rhodobacterales</taxon>
        <taxon>Paracoccaceae</taxon>
        <taxon>Amaricoccus</taxon>
    </lineage>
</organism>
<gene>
    <name evidence="5" type="ORF">HNP73_003058</name>
</gene>
<feature type="domain" description="Plastocyanin-like" evidence="4">
    <location>
        <begin position="137"/>
        <end position="208"/>
    </location>
</feature>
<name>A0A840SVD2_9RHOB</name>
<dbReference type="InterPro" id="IPR002355">
    <property type="entry name" value="Cu_oxidase_Cu_BS"/>
</dbReference>
<dbReference type="Gene3D" id="2.60.40.420">
    <property type="entry name" value="Cupredoxins - blue copper proteins"/>
    <property type="match status" value="3"/>
</dbReference>
<dbReference type="AlphaFoldDB" id="A0A840SVD2"/>